<protein>
    <submittedName>
        <fullName evidence="1">Predicted gene 11096</fullName>
    </submittedName>
</protein>
<accession>A0A8C6GKS1</accession>
<reference evidence="1" key="1">
    <citation type="submission" date="2025-08" db="UniProtKB">
        <authorList>
            <consortium name="Ensembl"/>
        </authorList>
    </citation>
    <scope>IDENTIFICATION</scope>
</reference>
<proteinExistence type="predicted"/>
<reference evidence="1" key="2">
    <citation type="submission" date="2025-09" db="UniProtKB">
        <authorList>
            <consortium name="Ensembl"/>
        </authorList>
    </citation>
    <scope>IDENTIFICATION</scope>
</reference>
<dbReference type="Ensembl" id="ENSMSIT00000009066.1">
    <property type="protein sequence ID" value="ENSMSIP00000007121.1"/>
    <property type="gene ID" value="ENSMSIG00000006351.1"/>
</dbReference>
<evidence type="ECO:0000313" key="2">
    <source>
        <dbReference type="Proteomes" id="UP000694415"/>
    </source>
</evidence>
<evidence type="ECO:0000313" key="1">
    <source>
        <dbReference type="Ensembl" id="ENSMSIP00000007121.1"/>
    </source>
</evidence>
<keyword evidence="2" id="KW-1185">Reference proteome</keyword>
<dbReference type="Proteomes" id="UP000694415">
    <property type="component" value="Unplaced"/>
</dbReference>
<name>A0A8C6GKS1_MUSSI</name>
<sequence>KIIPVNIYNEEEYEK</sequence>
<organism evidence="1 2">
    <name type="scientific">Mus spicilegus</name>
    <name type="common">Mound-building mouse</name>
    <dbReference type="NCBI Taxonomy" id="10103"/>
    <lineage>
        <taxon>Eukaryota</taxon>
        <taxon>Metazoa</taxon>
        <taxon>Chordata</taxon>
        <taxon>Craniata</taxon>
        <taxon>Vertebrata</taxon>
        <taxon>Euteleostomi</taxon>
        <taxon>Mammalia</taxon>
        <taxon>Eutheria</taxon>
        <taxon>Euarchontoglires</taxon>
        <taxon>Glires</taxon>
        <taxon>Rodentia</taxon>
        <taxon>Myomorpha</taxon>
        <taxon>Muroidea</taxon>
        <taxon>Muridae</taxon>
        <taxon>Murinae</taxon>
        <taxon>Mus</taxon>
        <taxon>Mus</taxon>
    </lineage>
</organism>